<feature type="transmembrane region" description="Helical" evidence="1">
    <location>
        <begin position="12"/>
        <end position="33"/>
    </location>
</feature>
<evidence type="ECO:0000256" key="1">
    <source>
        <dbReference type="SAM" id="Phobius"/>
    </source>
</evidence>
<feature type="transmembrane region" description="Helical" evidence="1">
    <location>
        <begin position="99"/>
        <end position="121"/>
    </location>
</feature>
<organism evidence="2 3">
    <name type="scientific">Favolaschia claudopus</name>
    <dbReference type="NCBI Taxonomy" id="2862362"/>
    <lineage>
        <taxon>Eukaryota</taxon>
        <taxon>Fungi</taxon>
        <taxon>Dikarya</taxon>
        <taxon>Basidiomycota</taxon>
        <taxon>Agaricomycotina</taxon>
        <taxon>Agaricomycetes</taxon>
        <taxon>Agaricomycetidae</taxon>
        <taxon>Agaricales</taxon>
        <taxon>Marasmiineae</taxon>
        <taxon>Mycenaceae</taxon>
        <taxon>Favolaschia</taxon>
    </lineage>
</organism>
<evidence type="ECO:0000313" key="3">
    <source>
        <dbReference type="Proteomes" id="UP001362999"/>
    </source>
</evidence>
<feature type="transmembrane region" description="Helical" evidence="1">
    <location>
        <begin position="127"/>
        <end position="147"/>
    </location>
</feature>
<keyword evidence="1" id="KW-1133">Transmembrane helix</keyword>
<protein>
    <submittedName>
        <fullName evidence="2">Uncharacterized protein</fullName>
    </submittedName>
</protein>
<proteinExistence type="predicted"/>
<keyword evidence="1" id="KW-0812">Transmembrane</keyword>
<dbReference type="EMBL" id="JAWWNJ010000149">
    <property type="protein sequence ID" value="KAK6981565.1"/>
    <property type="molecule type" value="Genomic_DNA"/>
</dbReference>
<feature type="transmembrane region" description="Helical" evidence="1">
    <location>
        <begin position="45"/>
        <end position="65"/>
    </location>
</feature>
<reference evidence="2 3" key="1">
    <citation type="journal article" date="2024" name="J Genomics">
        <title>Draft genome sequencing and assembly of Favolaschia claudopus CIRM-BRFM 2984 isolated from oak limbs.</title>
        <authorList>
            <person name="Navarro D."/>
            <person name="Drula E."/>
            <person name="Chaduli D."/>
            <person name="Cazenave R."/>
            <person name="Ahrendt S."/>
            <person name="Wang J."/>
            <person name="Lipzen A."/>
            <person name="Daum C."/>
            <person name="Barry K."/>
            <person name="Grigoriev I.V."/>
            <person name="Favel A."/>
            <person name="Rosso M.N."/>
            <person name="Martin F."/>
        </authorList>
    </citation>
    <scope>NUCLEOTIDE SEQUENCE [LARGE SCALE GENOMIC DNA]</scope>
    <source>
        <strain evidence="2 3">CIRM-BRFM 2984</strain>
    </source>
</reference>
<dbReference type="Proteomes" id="UP001362999">
    <property type="component" value="Unassembled WGS sequence"/>
</dbReference>
<gene>
    <name evidence="2" type="ORF">R3P38DRAFT_2578199</name>
</gene>
<sequence>MSVIATAELIAALLELAFYGSYFILLVTVIYLFRRRHGIPPKKKAAGLLLLGLVVQFLLVTGHTMNTTYQALWAVHLGGGTVAAQWYSNLTRPTFIANLVLMVLTHHLTDAFVLHRLYVIFSREKSVMIFPLLCFLAQLVSGTGFIVRAARAGPNDDYLALSNGWLTTKLVASIFRHCSENMAYPECTAEEALLSIFVESALLQTAVTIGMLVSFQYKLLAGEFISTGIAPALFGISTVLIHARIGLGWTEEASQASSVSGRVQFPSASGVSWRKDSSQMDEERRIESKTSFDSGVGILNTPTQAYMRRA</sequence>
<comment type="caution">
    <text evidence="2">The sequence shown here is derived from an EMBL/GenBank/DDBJ whole genome shotgun (WGS) entry which is preliminary data.</text>
</comment>
<feature type="transmembrane region" description="Helical" evidence="1">
    <location>
        <begin position="219"/>
        <end position="241"/>
    </location>
</feature>
<evidence type="ECO:0000313" key="2">
    <source>
        <dbReference type="EMBL" id="KAK6981565.1"/>
    </source>
</evidence>
<dbReference type="AlphaFoldDB" id="A0AAV9ZGV5"/>
<name>A0AAV9ZGV5_9AGAR</name>
<keyword evidence="3" id="KW-1185">Reference proteome</keyword>
<accession>A0AAV9ZGV5</accession>
<keyword evidence="1" id="KW-0472">Membrane</keyword>